<proteinExistence type="predicted"/>
<feature type="domain" description="RING-type" evidence="5">
    <location>
        <begin position="10"/>
        <end position="60"/>
    </location>
</feature>
<dbReference type="InterPro" id="IPR047153">
    <property type="entry name" value="TRIM45/56/19-like"/>
</dbReference>
<feature type="domain" description="B box-type" evidence="6">
    <location>
        <begin position="92"/>
        <end position="134"/>
    </location>
</feature>
<keyword evidence="2 4" id="KW-0863">Zinc-finger</keyword>
<evidence type="ECO:0000313" key="7">
    <source>
        <dbReference type="EMBL" id="KAK5868730.1"/>
    </source>
</evidence>
<dbReference type="SMART" id="SM00336">
    <property type="entry name" value="BBOX"/>
    <property type="match status" value="1"/>
</dbReference>
<dbReference type="AlphaFoldDB" id="A0AAN7XUM1"/>
<dbReference type="SMART" id="SM00184">
    <property type="entry name" value="RING"/>
    <property type="match status" value="1"/>
</dbReference>
<dbReference type="CDD" id="cd16763">
    <property type="entry name" value="RING-HC_TRIM59_C-V"/>
    <property type="match status" value="1"/>
</dbReference>
<dbReference type="EMBL" id="JAUZQC010000007">
    <property type="protein sequence ID" value="KAK5868730.1"/>
    <property type="molecule type" value="Genomic_DNA"/>
</dbReference>
<evidence type="ECO:0000313" key="8">
    <source>
        <dbReference type="Proteomes" id="UP001346869"/>
    </source>
</evidence>
<dbReference type="Gene3D" id="3.30.40.10">
    <property type="entry name" value="Zinc/RING finger domain, C3HC4 (zinc finger)"/>
    <property type="match status" value="1"/>
</dbReference>
<evidence type="ECO:0000256" key="2">
    <source>
        <dbReference type="ARBA" id="ARBA00022771"/>
    </source>
</evidence>
<protein>
    <recommendedName>
        <fullName evidence="9">Tripartite motif-containing protein 59</fullName>
    </recommendedName>
</protein>
<organism evidence="7 8">
    <name type="scientific">Eleginops maclovinus</name>
    <name type="common">Patagonian blennie</name>
    <name type="synonym">Eleginus maclovinus</name>
    <dbReference type="NCBI Taxonomy" id="56733"/>
    <lineage>
        <taxon>Eukaryota</taxon>
        <taxon>Metazoa</taxon>
        <taxon>Chordata</taxon>
        <taxon>Craniata</taxon>
        <taxon>Vertebrata</taxon>
        <taxon>Euteleostomi</taxon>
        <taxon>Actinopterygii</taxon>
        <taxon>Neopterygii</taxon>
        <taxon>Teleostei</taxon>
        <taxon>Neoteleostei</taxon>
        <taxon>Acanthomorphata</taxon>
        <taxon>Eupercaria</taxon>
        <taxon>Perciformes</taxon>
        <taxon>Notothenioidei</taxon>
        <taxon>Eleginopidae</taxon>
        <taxon>Eleginops</taxon>
    </lineage>
</organism>
<evidence type="ECO:0000256" key="1">
    <source>
        <dbReference type="ARBA" id="ARBA00022723"/>
    </source>
</evidence>
<evidence type="ECO:0000259" key="6">
    <source>
        <dbReference type="PROSITE" id="PS50119"/>
    </source>
</evidence>
<evidence type="ECO:0000256" key="3">
    <source>
        <dbReference type="ARBA" id="ARBA00022833"/>
    </source>
</evidence>
<dbReference type="InterPro" id="IPR017907">
    <property type="entry name" value="Znf_RING_CS"/>
</dbReference>
<dbReference type="CDD" id="cd19790">
    <property type="entry name" value="Bbox2_TRIM59_C-XI"/>
    <property type="match status" value="1"/>
</dbReference>
<dbReference type="PROSITE" id="PS50089">
    <property type="entry name" value="ZF_RING_2"/>
    <property type="match status" value="1"/>
</dbReference>
<dbReference type="SUPFAM" id="SSF57850">
    <property type="entry name" value="RING/U-box"/>
    <property type="match status" value="1"/>
</dbReference>
<accession>A0AAN7XUM1</accession>
<comment type="caution">
    <text evidence="7">The sequence shown here is derived from an EMBL/GenBank/DDBJ whole genome shotgun (WGS) entry which is preliminary data.</text>
</comment>
<dbReference type="InterPro" id="IPR013083">
    <property type="entry name" value="Znf_RING/FYVE/PHD"/>
</dbReference>
<keyword evidence="1" id="KW-0479">Metal-binding</keyword>
<keyword evidence="8" id="KW-1185">Reference proteome</keyword>
<dbReference type="Gene3D" id="3.30.160.60">
    <property type="entry name" value="Classic Zinc Finger"/>
    <property type="match status" value="1"/>
</dbReference>
<evidence type="ECO:0000259" key="5">
    <source>
        <dbReference type="PROSITE" id="PS50089"/>
    </source>
</evidence>
<dbReference type="GO" id="GO:0008270">
    <property type="term" value="F:zinc ion binding"/>
    <property type="evidence" value="ECO:0007669"/>
    <property type="project" value="UniProtKB-KW"/>
</dbReference>
<dbReference type="PANTHER" id="PTHR25462">
    <property type="entry name" value="BONUS, ISOFORM C-RELATED"/>
    <property type="match status" value="1"/>
</dbReference>
<dbReference type="Proteomes" id="UP001346869">
    <property type="component" value="Unassembled WGS sequence"/>
</dbReference>
<reference evidence="7 8" key="1">
    <citation type="journal article" date="2023" name="Genes (Basel)">
        <title>Chromosome-Level Genome Assembly and Circadian Gene Repertoire of the Patagonia Blennie Eleginops maclovinus-The Closest Ancestral Proxy of Antarctic Cryonotothenioids.</title>
        <authorList>
            <person name="Cheng C.C."/>
            <person name="Rivera-Colon A.G."/>
            <person name="Minhas B.F."/>
            <person name="Wilson L."/>
            <person name="Rayamajhi N."/>
            <person name="Vargas-Chacoff L."/>
            <person name="Catchen J.M."/>
        </authorList>
    </citation>
    <scope>NUCLEOTIDE SEQUENCE [LARGE SCALE GENOMIC DNA]</scope>
    <source>
        <strain evidence="7">JMC-PN-2008</strain>
    </source>
</reference>
<name>A0AAN7XUM1_ELEMC</name>
<dbReference type="SUPFAM" id="SSF57845">
    <property type="entry name" value="B-box zinc-binding domain"/>
    <property type="match status" value="1"/>
</dbReference>
<reference evidence="7 8" key="2">
    <citation type="journal article" date="2023" name="Mol. Biol. Evol.">
        <title>Genomics of Secondarily Temperate Adaptation in the Only Non-Antarctic Icefish.</title>
        <authorList>
            <person name="Rivera-Colon A.G."/>
            <person name="Rayamajhi N."/>
            <person name="Minhas B.F."/>
            <person name="Madrigal G."/>
            <person name="Bilyk K.T."/>
            <person name="Yoon V."/>
            <person name="Hune M."/>
            <person name="Gregory S."/>
            <person name="Cheng C.H.C."/>
            <person name="Catchen J.M."/>
        </authorList>
    </citation>
    <scope>NUCLEOTIDE SEQUENCE [LARGE SCALE GENOMIC DNA]</scope>
    <source>
        <strain evidence="7">JMC-PN-2008</strain>
    </source>
</reference>
<dbReference type="Pfam" id="PF13445">
    <property type="entry name" value="zf-RING_UBOX"/>
    <property type="match status" value="1"/>
</dbReference>
<evidence type="ECO:0000256" key="4">
    <source>
        <dbReference type="PROSITE-ProRule" id="PRU00024"/>
    </source>
</evidence>
<dbReference type="PROSITE" id="PS50119">
    <property type="entry name" value="ZF_BBOX"/>
    <property type="match status" value="1"/>
</dbReference>
<dbReference type="GO" id="GO:0061630">
    <property type="term" value="F:ubiquitin protein ligase activity"/>
    <property type="evidence" value="ECO:0007669"/>
    <property type="project" value="TreeGrafter"/>
</dbReference>
<evidence type="ECO:0008006" key="9">
    <source>
        <dbReference type="Google" id="ProtNLM"/>
    </source>
</evidence>
<dbReference type="PROSITE" id="PS00518">
    <property type="entry name" value="ZF_RING_1"/>
    <property type="match status" value="1"/>
</dbReference>
<sequence>MDNLEEDLTCSVCYSLFSDPRVLPCSHTFCKSCLDNLLQVTANYSIWRPLRLPLKCPNCRGVVELPPMGVEALPTNVSLRAIIEKYQSDSSPRHPFCEEHHRQPLNMYCIQDRQLICGLCLTVGQHQGHPIDDLQAAFIREKETPSLLLARLSEQRWAQVCELGEQLEQEKARCEGLVRQDRQEVNEYFQTLELVLARKRQAYLEALDKAAAEVSRTYDPLILKVKELQEEQLDLVSVGSSVEEEASPLVFLEQVHLFRGRVEEFIKIPLPLAINLSVTPRAAEHLQQNWPAVTIGSLEEAPVPKVCCCARCGGVEASLESEAGGDQPELHGQNLWCELQTASSVVLLGLLLLLAALWVNPVGGASLGFSLLSQFSQLVHGLSSELITSVWDSAGSVYTVMEAAVERWSSQLSSVGNEACQQLTALFKTLTSQ</sequence>
<dbReference type="PANTHER" id="PTHR25462:SF229">
    <property type="entry name" value="TRANSCRIPTION INTERMEDIARY FACTOR 1-BETA"/>
    <property type="match status" value="1"/>
</dbReference>
<dbReference type="InterPro" id="IPR027370">
    <property type="entry name" value="Znf-RING_euk"/>
</dbReference>
<dbReference type="InterPro" id="IPR000315">
    <property type="entry name" value="Znf_B-box"/>
</dbReference>
<dbReference type="Pfam" id="PF00643">
    <property type="entry name" value="zf-B_box"/>
    <property type="match status" value="1"/>
</dbReference>
<dbReference type="GO" id="GO:0006513">
    <property type="term" value="P:protein monoubiquitination"/>
    <property type="evidence" value="ECO:0007669"/>
    <property type="project" value="TreeGrafter"/>
</dbReference>
<keyword evidence="3" id="KW-0862">Zinc</keyword>
<dbReference type="InterPro" id="IPR001841">
    <property type="entry name" value="Znf_RING"/>
</dbReference>
<gene>
    <name evidence="7" type="ORF">PBY51_009720</name>
</gene>